<feature type="region of interest" description="Disordered" evidence="1">
    <location>
        <begin position="1"/>
        <end position="21"/>
    </location>
</feature>
<dbReference type="EMBL" id="CATNWA010021712">
    <property type="protein sequence ID" value="CAI9623622.1"/>
    <property type="molecule type" value="Genomic_DNA"/>
</dbReference>
<name>A0ABN9HP95_9NEOB</name>
<dbReference type="Proteomes" id="UP001162483">
    <property type="component" value="Unassembled WGS sequence"/>
</dbReference>
<evidence type="ECO:0000256" key="1">
    <source>
        <dbReference type="SAM" id="MobiDB-lite"/>
    </source>
</evidence>
<comment type="caution">
    <text evidence="2">The sequence shown here is derived from an EMBL/GenBank/DDBJ whole genome shotgun (WGS) entry which is preliminary data.</text>
</comment>
<organism evidence="2 3">
    <name type="scientific">Staurois parvus</name>
    <dbReference type="NCBI Taxonomy" id="386267"/>
    <lineage>
        <taxon>Eukaryota</taxon>
        <taxon>Metazoa</taxon>
        <taxon>Chordata</taxon>
        <taxon>Craniata</taxon>
        <taxon>Vertebrata</taxon>
        <taxon>Euteleostomi</taxon>
        <taxon>Amphibia</taxon>
        <taxon>Batrachia</taxon>
        <taxon>Anura</taxon>
        <taxon>Neobatrachia</taxon>
        <taxon>Ranoidea</taxon>
        <taxon>Ranidae</taxon>
        <taxon>Staurois</taxon>
    </lineage>
</organism>
<protein>
    <submittedName>
        <fullName evidence="2">Uncharacterized protein</fullName>
    </submittedName>
</protein>
<accession>A0ABN9HP95</accession>
<keyword evidence="3" id="KW-1185">Reference proteome</keyword>
<reference evidence="2" key="1">
    <citation type="submission" date="2023-05" db="EMBL/GenBank/DDBJ databases">
        <authorList>
            <person name="Stuckert A."/>
        </authorList>
    </citation>
    <scope>NUCLEOTIDE SEQUENCE</scope>
</reference>
<feature type="non-terminal residue" evidence="2">
    <location>
        <position position="80"/>
    </location>
</feature>
<sequence>MGGGGGVRRAQNWDQEGTVHGGQGRFCNTAQAIQVQLSEKRDCPSKSRTVDKYVMQDYHGAPMHLGSAQECSCIGSPGLR</sequence>
<gene>
    <name evidence="2" type="ORF">SPARVUS_LOCUS16509106</name>
</gene>
<proteinExistence type="predicted"/>
<evidence type="ECO:0000313" key="3">
    <source>
        <dbReference type="Proteomes" id="UP001162483"/>
    </source>
</evidence>
<evidence type="ECO:0000313" key="2">
    <source>
        <dbReference type="EMBL" id="CAI9623622.1"/>
    </source>
</evidence>